<evidence type="ECO:0000256" key="8">
    <source>
        <dbReference type="ARBA" id="ARBA00023014"/>
    </source>
</evidence>
<dbReference type="SMART" id="SM00893">
    <property type="entry name" value="ETF"/>
    <property type="match status" value="1"/>
</dbReference>
<keyword evidence="11" id="KW-1185">Reference proteome</keyword>
<dbReference type="PANTHER" id="PTHR43153:SF1">
    <property type="entry name" value="ELECTRON TRANSFER FLAVOPROTEIN SUBUNIT ALPHA, MITOCHONDRIAL"/>
    <property type="match status" value="1"/>
</dbReference>
<evidence type="ECO:0000256" key="5">
    <source>
        <dbReference type="ARBA" id="ARBA00022827"/>
    </source>
</evidence>
<dbReference type="PROSITE" id="PS00696">
    <property type="entry name" value="ETF_ALPHA"/>
    <property type="match status" value="1"/>
</dbReference>
<dbReference type="SUPFAM" id="SSF54862">
    <property type="entry name" value="4Fe-4S ferredoxins"/>
    <property type="match status" value="1"/>
</dbReference>
<evidence type="ECO:0000256" key="6">
    <source>
        <dbReference type="ARBA" id="ARBA00022982"/>
    </source>
</evidence>
<evidence type="ECO:0000256" key="2">
    <source>
        <dbReference type="ARBA" id="ARBA00022448"/>
    </source>
</evidence>
<dbReference type="Pfam" id="PF01012">
    <property type="entry name" value="ETF"/>
    <property type="match status" value="1"/>
</dbReference>
<evidence type="ECO:0000256" key="3">
    <source>
        <dbReference type="ARBA" id="ARBA00022630"/>
    </source>
</evidence>
<reference evidence="10 11" key="1">
    <citation type="submission" date="2021-05" db="EMBL/GenBank/DDBJ databases">
        <title>The draft genome of Geobacter luticola JCM 17780.</title>
        <authorList>
            <person name="Xu Z."/>
            <person name="Masuda Y."/>
            <person name="Itoh H."/>
            <person name="Senoo K."/>
        </authorList>
    </citation>
    <scope>NUCLEOTIDE SEQUENCE [LARGE SCALE GENOMIC DNA]</scope>
    <source>
        <strain evidence="10 11">JCM 17780</strain>
    </source>
</reference>
<dbReference type="Gene3D" id="3.40.50.1220">
    <property type="entry name" value="TPP-binding domain"/>
    <property type="match status" value="1"/>
</dbReference>
<keyword evidence="6" id="KW-0249">Electron transport</keyword>
<comment type="similarity">
    <text evidence="1">Belongs to the ETF alpha-subunit/FixB family.</text>
</comment>
<dbReference type="SUPFAM" id="SSF52402">
    <property type="entry name" value="Adenine nucleotide alpha hydrolases-like"/>
    <property type="match status" value="1"/>
</dbReference>
<dbReference type="InterPro" id="IPR017896">
    <property type="entry name" value="4Fe4S_Fe-S-bd"/>
</dbReference>
<dbReference type="RefSeq" id="WP_214175456.1">
    <property type="nucleotide sequence ID" value="NZ_JAHCVK010000003.1"/>
</dbReference>
<name>A0ABS5SFM3_9BACT</name>
<evidence type="ECO:0000256" key="1">
    <source>
        <dbReference type="ARBA" id="ARBA00005817"/>
    </source>
</evidence>
<dbReference type="InterPro" id="IPR017900">
    <property type="entry name" value="4Fe4S_Fe_S_CS"/>
</dbReference>
<keyword evidence="3" id="KW-0285">Flavoprotein</keyword>
<keyword evidence="8" id="KW-0411">Iron-sulfur</keyword>
<dbReference type="SUPFAM" id="SSF52467">
    <property type="entry name" value="DHS-like NAD/FAD-binding domain"/>
    <property type="match status" value="1"/>
</dbReference>
<dbReference type="PANTHER" id="PTHR43153">
    <property type="entry name" value="ELECTRON TRANSFER FLAVOPROTEIN ALPHA"/>
    <property type="match status" value="1"/>
</dbReference>
<dbReference type="CDD" id="cd01715">
    <property type="entry name" value="ETF_alpha"/>
    <property type="match status" value="1"/>
</dbReference>
<accession>A0ABS5SFM3</accession>
<dbReference type="InterPro" id="IPR018206">
    <property type="entry name" value="ETF_asu_C_CS"/>
</dbReference>
<dbReference type="Proteomes" id="UP000756860">
    <property type="component" value="Unassembled WGS sequence"/>
</dbReference>
<evidence type="ECO:0000256" key="4">
    <source>
        <dbReference type="ARBA" id="ARBA00022723"/>
    </source>
</evidence>
<organism evidence="10 11">
    <name type="scientific">Geomobilimonas luticola</name>
    <dbReference type="NCBI Taxonomy" id="1114878"/>
    <lineage>
        <taxon>Bacteria</taxon>
        <taxon>Pseudomonadati</taxon>
        <taxon>Thermodesulfobacteriota</taxon>
        <taxon>Desulfuromonadia</taxon>
        <taxon>Geobacterales</taxon>
        <taxon>Geobacteraceae</taxon>
        <taxon>Geomobilimonas</taxon>
    </lineage>
</organism>
<evidence type="ECO:0000259" key="9">
    <source>
        <dbReference type="PROSITE" id="PS51379"/>
    </source>
</evidence>
<sequence>MTEAKKPTKKPRGVAQLIAGACIACGARCQSVCPVNCVDMNDAGEPVVNGAKCIGCQKCVKICPATALEMYFTPEERKILDELAASATPVEEEIDPEAAALAEKLAGYRGVWVFIEQTEGEPAKVSWELLGIGKELAAKLGVDLCAMVIGENVEHLCREAFAYGATRAYLVDAPVFRNYRTEAYVEACCHLIDRYKPEVILMGATGMGRDLAGAVATRVATGLTADCTGLDIDAKRNLMQTRPAFGGNIMATIMCDKFRPQMATVRPNVMPLPDRTGASTGEIIREEFTVPEENIFTKVIEIIRDARSKSHVDIAGADFIVSGGRGMMAPENFTLLQDLADELSGVVGASRSAVDAGWMPGDRQVGQTGKTVRPKIYIACGISGAIQHLVGMQDSDIVIAINRDRNAPIFEVATYGIVGDLFQIVPMLTEHIRELKRRKGRD</sequence>
<keyword evidence="5" id="KW-0274">FAD</keyword>
<keyword evidence="2" id="KW-0813">Transport</keyword>
<feature type="domain" description="4Fe-4S ferredoxin-type" evidence="9">
    <location>
        <begin position="44"/>
        <end position="73"/>
    </location>
</feature>
<dbReference type="InterPro" id="IPR014731">
    <property type="entry name" value="ETF_asu_C"/>
</dbReference>
<dbReference type="Pfam" id="PF00766">
    <property type="entry name" value="ETF_alpha"/>
    <property type="match status" value="1"/>
</dbReference>
<evidence type="ECO:0000256" key="7">
    <source>
        <dbReference type="ARBA" id="ARBA00023004"/>
    </source>
</evidence>
<keyword evidence="4" id="KW-0479">Metal-binding</keyword>
<dbReference type="InterPro" id="IPR033947">
    <property type="entry name" value="ETF_alpha_N"/>
</dbReference>
<comment type="caution">
    <text evidence="10">The sequence shown here is derived from an EMBL/GenBank/DDBJ whole genome shotgun (WGS) entry which is preliminary data.</text>
</comment>
<dbReference type="PROSITE" id="PS51379">
    <property type="entry name" value="4FE4S_FER_2"/>
    <property type="match status" value="2"/>
</dbReference>
<keyword evidence="7" id="KW-0408">Iron</keyword>
<proteinExistence type="inferred from homology"/>
<evidence type="ECO:0000313" key="11">
    <source>
        <dbReference type="Proteomes" id="UP000756860"/>
    </source>
</evidence>
<dbReference type="PROSITE" id="PS00198">
    <property type="entry name" value="4FE4S_FER_1"/>
    <property type="match status" value="1"/>
</dbReference>
<gene>
    <name evidence="10" type="ORF">KI810_10380</name>
</gene>
<protein>
    <submittedName>
        <fullName evidence="10">Electron transfer flavoprotein subunit alpha</fullName>
    </submittedName>
</protein>
<dbReference type="Gene3D" id="3.30.70.20">
    <property type="match status" value="1"/>
</dbReference>
<dbReference type="Gene3D" id="3.40.50.620">
    <property type="entry name" value="HUPs"/>
    <property type="match status" value="1"/>
</dbReference>
<evidence type="ECO:0000313" key="10">
    <source>
        <dbReference type="EMBL" id="MBT0653462.1"/>
    </source>
</evidence>
<dbReference type="InterPro" id="IPR029035">
    <property type="entry name" value="DHS-like_NAD/FAD-binding_dom"/>
</dbReference>
<dbReference type="InterPro" id="IPR014729">
    <property type="entry name" value="Rossmann-like_a/b/a_fold"/>
</dbReference>
<feature type="domain" description="4Fe-4S ferredoxin-type" evidence="9">
    <location>
        <begin position="13"/>
        <end position="43"/>
    </location>
</feature>
<dbReference type="EMBL" id="JAHCVK010000003">
    <property type="protein sequence ID" value="MBT0653462.1"/>
    <property type="molecule type" value="Genomic_DNA"/>
</dbReference>
<dbReference type="Pfam" id="PF12838">
    <property type="entry name" value="Fer4_7"/>
    <property type="match status" value="1"/>
</dbReference>
<dbReference type="InterPro" id="IPR001308">
    <property type="entry name" value="ETF_a/FixB"/>
</dbReference>
<dbReference type="InterPro" id="IPR014730">
    <property type="entry name" value="ETF_a/b_N"/>
</dbReference>